<feature type="compositionally biased region" description="Basic residues" evidence="1">
    <location>
        <begin position="798"/>
        <end position="807"/>
    </location>
</feature>
<feature type="compositionally biased region" description="Polar residues" evidence="1">
    <location>
        <begin position="672"/>
        <end position="702"/>
    </location>
</feature>
<evidence type="ECO:0000313" key="3">
    <source>
        <dbReference type="Proteomes" id="UP000694888"/>
    </source>
</evidence>
<evidence type="ECO:0000313" key="4">
    <source>
        <dbReference type="RefSeq" id="XP_005105532.1"/>
    </source>
</evidence>
<sequence>MINDSFPLFVDDRNGTLAVNASAMAAHARRFSAELWIPYVMIGVSCVTFLAVHFYCYHKRNRERYLRKREEKRVKSGLMERRRITTLMVARYQSELGIGKSESDQPVTEDTEASLFYENCDEVFLDDDNGVTGGYHDSGRIDVNGGRGGDGDSGGAAGASAAGATAATFLTNGAPHPVEPIVKRADFVVENGVSDAGKSKLRSPPSYEQCVTDDAREDTRNVFDSEFQRSYRERQKEQQGEQHHNGWQGRRDGGPGQQTTTVSVQRSDDWGDYNSVAQNAWYNRSPEAGSYSGLSAMTAFPIDPLTASPRTVIHNHRLKEAAQNARYNQGHTFGERGKDIPGGVGGGVRGGGAAPTTAGGPSRYNSTPSRDSAPPVTLSSQRFKKRKSDGAPVTSIPINGQSSKEEAAPVNFLNLRQQSESPQGAKKNILDAPPLRETRSEELSAYPGVSHIPCGKSHRAAEAWTATNSASDDESFPFAEAGHPYGSIGDGGKSPVHKYPTALSQGKRGGRYTFLNSSEADSSPRLQPVHSGHSSYLSKLQGTDNISLKDNSSMRTESCTDSDNVLLDSIAPLTLAHSVPSQNGTRLCNNNTNGTSQDLQEQLPETEECQRSQNGSLPVQPDVTSASSRKPITISLPDNEKAEPELTESAFFSKPKLPKRNKPGALCRMETFDNSSDNETPTPPTESINSTGLSPETVNSTSRADERTTSNLGEGEDTQDKYDAPLSRDSGVGTSANIPDCASENNSVFAYPDESEAPKEQVSPPHEPDSPSISQGAGPPPPLQTPSLRKLDPELVFKKSKRKVTSK</sequence>
<dbReference type="RefSeq" id="XP_035827520.1">
    <property type="nucleotide sequence ID" value="XM_035971627.1"/>
</dbReference>
<feature type="compositionally biased region" description="Polar residues" evidence="1">
    <location>
        <begin position="732"/>
        <end position="748"/>
    </location>
</feature>
<keyword evidence="2" id="KW-1133">Transmembrane helix</keyword>
<feature type="compositionally biased region" description="Basic and acidic residues" evidence="1">
    <location>
        <begin position="213"/>
        <end position="253"/>
    </location>
</feature>
<keyword evidence="3" id="KW-1185">Reference proteome</keyword>
<reference evidence="4 5" key="1">
    <citation type="submission" date="2025-05" db="UniProtKB">
        <authorList>
            <consortium name="RefSeq"/>
        </authorList>
    </citation>
    <scope>IDENTIFICATION</scope>
</reference>
<feature type="region of interest" description="Disordered" evidence="1">
    <location>
        <begin position="580"/>
        <end position="807"/>
    </location>
</feature>
<evidence type="ECO:0000256" key="2">
    <source>
        <dbReference type="SAM" id="Phobius"/>
    </source>
</evidence>
<protein>
    <submittedName>
        <fullName evidence="4 5">Uncharacterized protein LOC101863459</fullName>
    </submittedName>
</protein>
<keyword evidence="2" id="KW-0472">Membrane</keyword>
<feature type="region of interest" description="Disordered" evidence="1">
    <location>
        <begin position="518"/>
        <end position="537"/>
    </location>
</feature>
<feature type="compositionally biased region" description="Polar residues" evidence="1">
    <location>
        <begin position="580"/>
        <end position="600"/>
    </location>
</feature>
<name>A0ABM0K002_APLCA</name>
<dbReference type="GeneID" id="101863459"/>
<evidence type="ECO:0000313" key="6">
    <source>
        <dbReference type="RefSeq" id="XP_035827521.1"/>
    </source>
</evidence>
<dbReference type="Proteomes" id="UP000694888">
    <property type="component" value="Unplaced"/>
</dbReference>
<feature type="compositionally biased region" description="Polar residues" evidence="1">
    <location>
        <begin position="611"/>
        <end position="630"/>
    </location>
</feature>
<feature type="region of interest" description="Disordered" evidence="1">
    <location>
        <begin position="331"/>
        <end position="405"/>
    </location>
</feature>
<organism evidence="3 4">
    <name type="scientific">Aplysia californica</name>
    <name type="common">California sea hare</name>
    <dbReference type="NCBI Taxonomy" id="6500"/>
    <lineage>
        <taxon>Eukaryota</taxon>
        <taxon>Metazoa</taxon>
        <taxon>Spiralia</taxon>
        <taxon>Lophotrochozoa</taxon>
        <taxon>Mollusca</taxon>
        <taxon>Gastropoda</taxon>
        <taxon>Heterobranchia</taxon>
        <taxon>Euthyneura</taxon>
        <taxon>Tectipleura</taxon>
        <taxon>Aplysiida</taxon>
        <taxon>Aplysioidea</taxon>
        <taxon>Aplysiidae</taxon>
        <taxon>Aplysia</taxon>
    </lineage>
</organism>
<keyword evidence="2" id="KW-0812">Transmembrane</keyword>
<accession>A0ABM0K002</accession>
<evidence type="ECO:0000313" key="5">
    <source>
        <dbReference type="RefSeq" id="XP_035827520.1"/>
    </source>
</evidence>
<dbReference type="RefSeq" id="XP_005105532.1">
    <property type="nucleotide sequence ID" value="XM_005105475.3"/>
</dbReference>
<evidence type="ECO:0000256" key="1">
    <source>
        <dbReference type="SAM" id="MobiDB-lite"/>
    </source>
</evidence>
<feature type="region of interest" description="Disordered" evidence="1">
    <location>
        <begin position="195"/>
        <end position="270"/>
    </location>
</feature>
<gene>
    <name evidence="4 5 6" type="primary">LOC101863459</name>
</gene>
<dbReference type="RefSeq" id="XP_035827521.1">
    <property type="nucleotide sequence ID" value="XM_035971628.1"/>
</dbReference>
<proteinExistence type="predicted"/>
<feature type="compositionally biased region" description="Gly residues" evidence="1">
    <location>
        <begin position="340"/>
        <end position="353"/>
    </location>
</feature>
<feature type="transmembrane region" description="Helical" evidence="2">
    <location>
        <begin position="36"/>
        <end position="57"/>
    </location>
</feature>